<dbReference type="Proteomes" id="UP000887566">
    <property type="component" value="Unplaced"/>
</dbReference>
<feature type="region of interest" description="Disordered" evidence="7">
    <location>
        <begin position="219"/>
        <end position="249"/>
    </location>
</feature>
<dbReference type="Gene3D" id="3.30.420.140">
    <property type="entry name" value="YqgF/RNase H-like domain"/>
    <property type="match status" value="1"/>
</dbReference>
<dbReference type="GO" id="GO:0031491">
    <property type="term" value="F:nucleosome binding"/>
    <property type="evidence" value="ECO:0007669"/>
    <property type="project" value="TreeGrafter"/>
</dbReference>
<dbReference type="InterPro" id="IPR055179">
    <property type="entry name" value="Tex-like_central_region"/>
</dbReference>
<dbReference type="SUPFAM" id="SSF55550">
    <property type="entry name" value="SH2 domain"/>
    <property type="match status" value="1"/>
</dbReference>
<dbReference type="Pfam" id="PF00575">
    <property type="entry name" value="S1"/>
    <property type="match status" value="1"/>
</dbReference>
<dbReference type="Gene3D" id="3.30.505.10">
    <property type="entry name" value="SH2 domain"/>
    <property type="match status" value="2"/>
</dbReference>
<dbReference type="InterPro" id="IPR042066">
    <property type="entry name" value="Spt6_death-like"/>
</dbReference>
<dbReference type="InterPro" id="IPR017072">
    <property type="entry name" value="TF_Spt6"/>
</dbReference>
<reference evidence="11" key="1">
    <citation type="submission" date="2022-11" db="UniProtKB">
        <authorList>
            <consortium name="WormBaseParasite"/>
        </authorList>
    </citation>
    <scope>IDENTIFICATION</scope>
</reference>
<sequence length="1625" mass="187269">MSEYIDRQAEESDNSDDSDEASYEPKAKKAKSRSKKRIASDDDDEDEEDDEVEIRKEMKGFVVEENSDDEGEEEGDNDDNDDKDDEPEELDEEDLELINANLDLEPKQKGGRVYIEDEEAEPVDDRERIAGNLFDDGEVQDVEPGPARSRVVQRDDDDRSSESDQSEDNFIVGDDDEAPVRAPRGRRRVDIPDHAIDEARDVFGVEDFNFDEFYDEDAEMGDEDEEYPEEGEEGEEGRPKRLRRRDKQTTLLDQIEPSELERGFLGEADKRIQLEDRPERFQMRRVPVTEADDYELNLESDWVYQNAFHTLPISMQEDIENQASTKPPVETKAKIREALKFMRNQLFEVPFIAFYRKEYVEPELGINDLWKIYQWDEKWCLLQQRMQRLSDLMKRMQAFQCSRVSTDPDQPMPDDMRVISNEEIAAVMTVRSVEELTDVLSQFHLHYGGELPKMAQWEKTKAAEEAADDAAIGDGGGFKQASRNDAYQLCSQAGLGALAAKFGLTPSQFAENLAENYSRHEVEQYPVDPQQTAQDYICRAFDSVEGVLEGVKYMVAKQLSREPMVRRVVREMYRTRAVVCVRPTKKGRAEIDENHPIYTKKYIKNKPVKDLEKDEYLRLVQAQSNGLITMTLGPDSEGDEHRQTLVDDIVARQLYYRDEYSGPVQLWNKLREEALVMCLQKFLYPMLEKELSQKLLQEARDFVIRVCYPVMCLQKFLYPMLEKELSQKLLQEARDFVIRECCLRLYGYLKIGPYEVDAADEDLDYHGSDGVRVMAIAYPVERDQASFCAIIDGEGAVIDHMRLVHLTKRKNARQNNEAKLKEQDMEELKRFVLRRKPHVIAVSGENLDALFIKSDVEAALQELIDAGDLRQRVSVEIVDNELAKVYMNSKRAQIDFVDYPLLLRQAISLARRLQDPLPEFCQMCTADDEILCLSYHSLQDQVMKEELLLALTLEFINRVNEVGVDINRCLEQVQTLPMLQFVCGLGPRKATQLVKVLKQNDNLLESRTKLVTLCRMGPKVFMNCAGFIKIDTARVAEKTDSYVEVLDGSRVHPETYEWARKMAVDALEIDDSADPTSALEEILDAPERLKDLDLDAFAEELQRQGFGNKSITLYDIRAELNHRYKDLRSSYKTPNREDIFNMLTKETPQTFNVGKLVMGRVMHVVHRKPRKDDQQQQNPVRDNKTGLWACPWCHRSDFAELSEVWTHLDNQVCPGQAVGIKVRLENGITGFIPNRYISDRPDSFVNPSERVQINQPIYCRVLKVDTDRFQAELSCRSSDLADRESQFRPPKDRYYDFNNEDVDQREDEASKASKTTKTSYVKRVIAHPSFHNITYKDAERMLQSVDQGEAIIRPSSKGADHLTVTWKVAEGIYQHIDVREEGKEKPFSLGKSLIIGEEEFEDLDEIIARHIQPMAAHARDVMSYKYYLDSEEARSKEFIVNHLTEEKKRAPARIPYTLVPCIELPGKFMLSYLPRLKVRHEFLTVTPDGFRFRQQLFPSLTHLFKWFKEHYRDPVPGTSSASVRQTPMDLQSNYGGNFDTMSRTSRTSRPSAWDQQPVGFIPPFNMPAPAAPFIAQADDWSSAGDAPSTSHRQKAGAAWAEEARNWAGRPGNRRDQEFSRPRGRF</sequence>
<feature type="compositionally biased region" description="Polar residues" evidence="7">
    <location>
        <begin position="1517"/>
        <end position="1535"/>
    </location>
</feature>
<comment type="function">
    <text evidence="5">Histone H3-H4 chaperone that plays a role in maintenance of chromatin structure during RNA polymerase II transcription elongation.</text>
</comment>
<comment type="subunit">
    <text evidence="5">Interacts with glp-1 and lin-12.</text>
</comment>
<feature type="region of interest" description="Disordered" evidence="7">
    <location>
        <begin position="1"/>
        <end position="191"/>
    </location>
</feature>
<feature type="compositionally biased region" description="Basic residues" evidence="7">
    <location>
        <begin position="28"/>
        <end position="37"/>
    </location>
</feature>
<keyword evidence="4 5" id="KW-0539">Nucleus</keyword>
<evidence type="ECO:0000256" key="7">
    <source>
        <dbReference type="SAM" id="MobiDB-lite"/>
    </source>
</evidence>
<comment type="similarity">
    <text evidence="2 5">Belongs to the SPT6 family.</text>
</comment>
<keyword evidence="10" id="KW-1185">Reference proteome</keyword>
<dbReference type="InterPro" id="IPR041692">
    <property type="entry name" value="HHH_9"/>
</dbReference>
<dbReference type="GO" id="GO:0003677">
    <property type="term" value="F:DNA binding"/>
    <property type="evidence" value="ECO:0007669"/>
    <property type="project" value="InterPro"/>
</dbReference>
<dbReference type="Gene3D" id="1.10.10.2740">
    <property type="entry name" value="Spt6, Death-like domain"/>
    <property type="match status" value="1"/>
</dbReference>
<dbReference type="InterPro" id="IPR012337">
    <property type="entry name" value="RNaseH-like_sf"/>
</dbReference>
<dbReference type="PANTHER" id="PTHR10145:SF6">
    <property type="entry name" value="TRANSCRIPTION ELONGATION FACTOR SPT6"/>
    <property type="match status" value="1"/>
</dbReference>
<protein>
    <recommendedName>
        <fullName evidence="5">Suppressor of Ty 6 homolog</fullName>
    </recommendedName>
</protein>
<dbReference type="PIRSF" id="PIRSF036947">
    <property type="entry name" value="Spt6"/>
    <property type="match status" value="1"/>
</dbReference>
<dbReference type="SUPFAM" id="SSF53098">
    <property type="entry name" value="Ribonuclease H-like"/>
    <property type="match status" value="1"/>
</dbReference>
<dbReference type="SMART" id="SM00252">
    <property type="entry name" value="SH2"/>
    <property type="match status" value="1"/>
</dbReference>
<feature type="compositionally biased region" description="Basic and acidic residues" evidence="7">
    <location>
        <begin position="1612"/>
        <end position="1625"/>
    </location>
</feature>
<evidence type="ECO:0000313" key="11">
    <source>
        <dbReference type="WBParaSite" id="PSAMB.scaffold21size117079.g520.t1"/>
    </source>
</evidence>
<dbReference type="GO" id="GO:0042393">
    <property type="term" value="F:histone binding"/>
    <property type="evidence" value="ECO:0007669"/>
    <property type="project" value="TreeGrafter"/>
</dbReference>
<dbReference type="Pfam" id="PF14641">
    <property type="entry name" value="HTH_44"/>
    <property type="match status" value="1"/>
</dbReference>
<dbReference type="SMART" id="SM00732">
    <property type="entry name" value="YqgFc"/>
    <property type="match status" value="1"/>
</dbReference>
<dbReference type="InterPro" id="IPR035019">
    <property type="entry name" value="Spt6_SH2_N"/>
</dbReference>
<dbReference type="Pfam" id="PF22706">
    <property type="entry name" value="Tex_central_region"/>
    <property type="match status" value="1"/>
</dbReference>
<feature type="domain" description="SH2" evidence="8">
    <location>
        <begin position="1320"/>
        <end position="1426"/>
    </location>
</feature>
<dbReference type="InterPro" id="IPR023323">
    <property type="entry name" value="Tex-like_dom_sf"/>
</dbReference>
<dbReference type="Pfam" id="PF14635">
    <property type="entry name" value="HHH_7"/>
    <property type="match status" value="1"/>
</dbReference>
<dbReference type="CDD" id="cd09928">
    <property type="entry name" value="SH2_Cterm_SPT6_like"/>
    <property type="match status" value="1"/>
</dbReference>
<dbReference type="InterPro" id="IPR012340">
    <property type="entry name" value="NA-bd_OB-fold"/>
</dbReference>
<feature type="compositionally biased region" description="Acidic residues" evidence="7">
    <location>
        <begin position="219"/>
        <end position="235"/>
    </location>
</feature>
<dbReference type="Pfam" id="PF14633">
    <property type="entry name" value="SH2_2"/>
    <property type="match status" value="1"/>
</dbReference>
<dbReference type="Gene3D" id="2.40.50.140">
    <property type="entry name" value="Nucleic acid-binding proteins"/>
    <property type="match status" value="1"/>
</dbReference>
<dbReference type="FunFam" id="1.10.10.2740:FF:000001">
    <property type="entry name" value="Transcription elongation factor spt6"/>
    <property type="match status" value="1"/>
</dbReference>
<dbReference type="WBParaSite" id="PSAMB.scaffold21size117079.g520.t1">
    <property type="protein sequence ID" value="PSAMB.scaffold21size117079.g520.t1"/>
    <property type="gene ID" value="PSAMB.scaffold21size117079.g520"/>
</dbReference>
<organism evidence="10 11">
    <name type="scientific">Plectus sambesii</name>
    <dbReference type="NCBI Taxonomy" id="2011161"/>
    <lineage>
        <taxon>Eukaryota</taxon>
        <taxon>Metazoa</taxon>
        <taxon>Ecdysozoa</taxon>
        <taxon>Nematoda</taxon>
        <taxon>Chromadorea</taxon>
        <taxon>Plectida</taxon>
        <taxon>Plectina</taxon>
        <taxon>Plectoidea</taxon>
        <taxon>Plectidae</taxon>
        <taxon>Plectus</taxon>
    </lineage>
</organism>
<dbReference type="FunFam" id="1.10.10.650:FF:000002">
    <property type="entry name" value="Transcription elongation factor spt6"/>
    <property type="match status" value="1"/>
</dbReference>
<dbReference type="Gene3D" id="1.10.150.850">
    <property type="entry name" value="Spt6, helix-hairpin-helix domain"/>
    <property type="match status" value="1"/>
</dbReference>
<feature type="compositionally biased region" description="Basic and acidic residues" evidence="7">
    <location>
        <begin position="1280"/>
        <end position="1295"/>
    </location>
</feature>
<dbReference type="FunFam" id="1.10.150.850:FF:000001">
    <property type="entry name" value="Transcription elongation factor spt6"/>
    <property type="match status" value="1"/>
</dbReference>
<dbReference type="Pfam" id="PF17674">
    <property type="entry name" value="HHH_9"/>
    <property type="match status" value="1"/>
</dbReference>
<dbReference type="InterPro" id="IPR010994">
    <property type="entry name" value="RuvA_2-like"/>
</dbReference>
<dbReference type="InterPro" id="IPR035018">
    <property type="entry name" value="Spt6_SH2_C"/>
</dbReference>
<dbReference type="CDD" id="cd09918">
    <property type="entry name" value="SH2_Nterm_SPT6_like"/>
    <property type="match status" value="1"/>
</dbReference>
<evidence type="ECO:0000256" key="3">
    <source>
        <dbReference type="ARBA" id="ARBA00023163"/>
    </source>
</evidence>
<evidence type="ECO:0000259" key="9">
    <source>
        <dbReference type="PROSITE" id="PS50126"/>
    </source>
</evidence>
<dbReference type="InterPro" id="IPR035420">
    <property type="entry name" value="Spt6_SH2"/>
</dbReference>
<dbReference type="InterPro" id="IPR003029">
    <property type="entry name" value="S1_domain"/>
</dbReference>
<evidence type="ECO:0000259" key="8">
    <source>
        <dbReference type="PROSITE" id="PS50001"/>
    </source>
</evidence>
<evidence type="ECO:0000313" key="10">
    <source>
        <dbReference type="Proteomes" id="UP000887566"/>
    </source>
</evidence>
<dbReference type="SUPFAM" id="SSF50249">
    <property type="entry name" value="Nucleic acid-binding proteins"/>
    <property type="match status" value="1"/>
</dbReference>
<name>A0A914VLR4_9BILA</name>
<feature type="region of interest" description="Disordered" evidence="7">
    <location>
        <begin position="1580"/>
        <end position="1625"/>
    </location>
</feature>
<dbReference type="InterPro" id="IPR023319">
    <property type="entry name" value="Tex-like_HTH_dom_sf"/>
</dbReference>
<dbReference type="Gene3D" id="1.10.10.650">
    <property type="entry name" value="RuvA domain 2-like"/>
    <property type="match status" value="1"/>
</dbReference>
<feature type="domain" description="S1 motif" evidence="9">
    <location>
        <begin position="1219"/>
        <end position="1276"/>
    </location>
</feature>
<dbReference type="InterPro" id="IPR000980">
    <property type="entry name" value="SH2"/>
</dbReference>
<dbReference type="GO" id="GO:0140673">
    <property type="term" value="P:transcription elongation-coupled chromatin remodeling"/>
    <property type="evidence" value="ECO:0007669"/>
    <property type="project" value="InterPro"/>
</dbReference>
<comment type="subcellular location">
    <subcellularLocation>
        <location evidence="1 5">Nucleus</location>
    </subcellularLocation>
</comment>
<dbReference type="GO" id="GO:0008023">
    <property type="term" value="C:transcription elongation factor complex"/>
    <property type="evidence" value="ECO:0007669"/>
    <property type="project" value="TreeGrafter"/>
</dbReference>
<dbReference type="PROSITE" id="PS50126">
    <property type="entry name" value="S1"/>
    <property type="match status" value="1"/>
</dbReference>
<feature type="region of interest" description="Disordered" evidence="7">
    <location>
        <begin position="1280"/>
        <end position="1314"/>
    </location>
</feature>
<dbReference type="SUPFAM" id="SSF158832">
    <property type="entry name" value="Tex N-terminal region-like"/>
    <property type="match status" value="1"/>
</dbReference>
<evidence type="ECO:0000256" key="5">
    <source>
        <dbReference type="PIRNR" id="PIRNR036947"/>
    </source>
</evidence>
<feature type="compositionally biased region" description="Basic and acidic residues" evidence="7">
    <location>
        <begin position="152"/>
        <end position="162"/>
    </location>
</feature>
<evidence type="ECO:0000256" key="2">
    <source>
        <dbReference type="ARBA" id="ARBA00009253"/>
    </source>
</evidence>
<dbReference type="GO" id="GO:0034728">
    <property type="term" value="P:nucleosome organization"/>
    <property type="evidence" value="ECO:0007669"/>
    <property type="project" value="TreeGrafter"/>
</dbReference>
<dbReference type="InterPro" id="IPR037027">
    <property type="entry name" value="YqgF/RNaseH-like_dom_sf"/>
</dbReference>
<evidence type="ECO:0000256" key="6">
    <source>
        <dbReference type="PROSITE-ProRule" id="PRU00191"/>
    </source>
</evidence>
<feature type="compositionally biased region" description="Acidic residues" evidence="7">
    <location>
        <begin position="41"/>
        <end position="52"/>
    </location>
</feature>
<dbReference type="InterPro" id="IPR036860">
    <property type="entry name" value="SH2_dom_sf"/>
</dbReference>
<dbReference type="FunFam" id="3.30.505.10:FF:000030">
    <property type="entry name" value="Transcription elongation factor spt6"/>
    <property type="match status" value="1"/>
</dbReference>
<accession>A0A914VLR4</accession>
<proteinExistence type="inferred from homology"/>
<dbReference type="InterPro" id="IPR006641">
    <property type="entry name" value="YqgF/RNaseH-like_dom"/>
</dbReference>
<dbReference type="PROSITE" id="PS50001">
    <property type="entry name" value="SH2"/>
    <property type="match status" value="1"/>
</dbReference>
<evidence type="ECO:0000256" key="4">
    <source>
        <dbReference type="ARBA" id="ARBA00023242"/>
    </source>
</evidence>
<dbReference type="PANTHER" id="PTHR10145">
    <property type="entry name" value="TRANSCRIPTION ELONGATION FACTOR SPT6"/>
    <property type="match status" value="1"/>
</dbReference>
<dbReference type="InterPro" id="IPR032706">
    <property type="entry name" value="Spt6_HHH"/>
</dbReference>
<feature type="compositionally biased region" description="Acidic residues" evidence="7">
    <location>
        <begin position="11"/>
        <end position="22"/>
    </location>
</feature>
<dbReference type="SUPFAM" id="SSF47781">
    <property type="entry name" value="RuvA domain 2-like"/>
    <property type="match status" value="2"/>
</dbReference>
<feature type="compositionally biased region" description="Basic and acidic residues" evidence="7">
    <location>
        <begin position="1"/>
        <end position="10"/>
    </location>
</feature>
<dbReference type="Pfam" id="PF14639">
    <property type="entry name" value="YqgF"/>
    <property type="match status" value="1"/>
</dbReference>
<feature type="compositionally biased region" description="Acidic residues" evidence="7">
    <location>
        <begin position="65"/>
        <end position="96"/>
    </location>
</feature>
<dbReference type="Gene3D" id="1.10.3500.10">
    <property type="entry name" value="Tex N-terminal region-like"/>
    <property type="match status" value="1"/>
</dbReference>
<dbReference type="InterPro" id="IPR028231">
    <property type="entry name" value="Spt6_YqgF"/>
</dbReference>
<dbReference type="SMART" id="SM00316">
    <property type="entry name" value="S1"/>
    <property type="match status" value="1"/>
</dbReference>
<feature type="compositionally biased region" description="Low complexity" evidence="7">
    <location>
        <begin position="1540"/>
        <end position="1549"/>
    </location>
</feature>
<keyword evidence="6" id="KW-0727">SH2 domain</keyword>
<dbReference type="InterPro" id="IPR028088">
    <property type="entry name" value="Spt6_HTH_DNA-bd_dom"/>
</dbReference>
<feature type="region of interest" description="Disordered" evidence="7">
    <location>
        <begin position="1517"/>
        <end position="1557"/>
    </location>
</feature>
<evidence type="ECO:0000256" key="1">
    <source>
        <dbReference type="ARBA" id="ARBA00004123"/>
    </source>
</evidence>
<dbReference type="CDD" id="cd00164">
    <property type="entry name" value="S1_like"/>
    <property type="match status" value="1"/>
</dbReference>
<keyword evidence="3 5" id="KW-0804">Transcription</keyword>